<feature type="compositionally biased region" description="Basic and acidic residues" evidence="1">
    <location>
        <begin position="44"/>
        <end position="54"/>
    </location>
</feature>
<sequence length="167" mass="18377">MVRKKMEGDEEQRRAAAHEARRAGESPSARSGTTGASKQRTHLTGHDTHEERMGTVHRGKQQWPAAGAGEQEVTGRPTQEAGRTFTGRGRPGYGAEHEQVFVALSETQARHDGEAVDLDEIARTAGLPAEETRDLLHDLTQVHRLVTELSGSDRPDMGPRFQVKPRL</sequence>
<dbReference type="EMBL" id="JACVQF010000186">
    <property type="protein sequence ID" value="MBD0420089.1"/>
    <property type="molecule type" value="Genomic_DNA"/>
</dbReference>
<name>A0A926L2A2_9ACTN</name>
<evidence type="ECO:0000313" key="3">
    <source>
        <dbReference type="Proteomes" id="UP000621210"/>
    </source>
</evidence>
<feature type="compositionally biased region" description="Polar residues" evidence="1">
    <location>
        <begin position="28"/>
        <end position="38"/>
    </location>
</feature>
<feature type="compositionally biased region" description="Basic and acidic residues" evidence="1">
    <location>
        <begin position="1"/>
        <end position="24"/>
    </location>
</feature>
<feature type="region of interest" description="Disordered" evidence="1">
    <location>
        <begin position="1"/>
        <end position="94"/>
    </location>
</feature>
<dbReference type="AlphaFoldDB" id="A0A926L2A2"/>
<accession>A0A926L2A2</accession>
<reference evidence="2" key="2">
    <citation type="submission" date="2020-09" db="EMBL/GenBank/DDBJ databases">
        <authorList>
            <person name="Luo X."/>
        </authorList>
    </citation>
    <scope>NUCLEOTIDE SEQUENCE</scope>
    <source>
        <strain evidence="2">TRM S81-3</strain>
    </source>
</reference>
<organism evidence="2 3">
    <name type="scientific">Streptomyces griseicoloratus</name>
    <dbReference type="NCBI Taxonomy" id="2752516"/>
    <lineage>
        <taxon>Bacteria</taxon>
        <taxon>Bacillati</taxon>
        <taxon>Actinomycetota</taxon>
        <taxon>Actinomycetes</taxon>
        <taxon>Kitasatosporales</taxon>
        <taxon>Streptomycetaceae</taxon>
        <taxon>Streptomyces</taxon>
    </lineage>
</organism>
<comment type="caution">
    <text evidence="2">The sequence shown here is derived from an EMBL/GenBank/DDBJ whole genome shotgun (WGS) entry which is preliminary data.</text>
</comment>
<reference evidence="2" key="1">
    <citation type="submission" date="2020-09" db="EMBL/GenBank/DDBJ databases">
        <title>Streptomyces grisecoloratus sp. nov., isolated from cotton soil.</title>
        <authorList>
            <person name="Xing L."/>
        </authorList>
    </citation>
    <scope>NUCLEOTIDE SEQUENCE</scope>
    <source>
        <strain evidence="2">TRM S81-3</strain>
    </source>
</reference>
<gene>
    <name evidence="2" type="ORF">H0H10_13075</name>
</gene>
<dbReference type="Proteomes" id="UP000621210">
    <property type="component" value="Unassembled WGS sequence"/>
</dbReference>
<protein>
    <submittedName>
        <fullName evidence="2">Uncharacterized protein</fullName>
    </submittedName>
</protein>
<evidence type="ECO:0000256" key="1">
    <source>
        <dbReference type="SAM" id="MobiDB-lite"/>
    </source>
</evidence>
<proteinExistence type="predicted"/>
<evidence type="ECO:0000313" key="2">
    <source>
        <dbReference type="EMBL" id="MBD0420089.1"/>
    </source>
</evidence>
<keyword evidence="3" id="KW-1185">Reference proteome</keyword>
<dbReference type="RefSeq" id="WP_188181093.1">
    <property type="nucleotide sequence ID" value="NZ_JACVQF010000186.1"/>
</dbReference>